<evidence type="ECO:0000256" key="10">
    <source>
        <dbReference type="ARBA" id="ARBA00023204"/>
    </source>
</evidence>
<comment type="similarity">
    <text evidence="3">Belongs to the SMC family. SMC6 subfamily.</text>
</comment>
<dbReference type="EMBL" id="KI669493">
    <property type="protein sequence ID" value="OCF37020.1"/>
    <property type="molecule type" value="Genomic_DNA"/>
</dbReference>
<evidence type="ECO:0000256" key="4">
    <source>
        <dbReference type="ARBA" id="ARBA00022454"/>
    </source>
</evidence>
<dbReference type="Gene3D" id="3.40.50.300">
    <property type="entry name" value="P-loop containing nucleotide triphosphate hydrolases"/>
    <property type="match status" value="2"/>
</dbReference>
<feature type="domain" description="RecF/RecN/SMC N-terminal" evidence="14">
    <location>
        <begin position="105"/>
        <end position="1130"/>
    </location>
</feature>
<dbReference type="GO" id="GO:0000724">
    <property type="term" value="P:double-strand break repair via homologous recombination"/>
    <property type="evidence" value="ECO:0007669"/>
    <property type="project" value="TreeGrafter"/>
</dbReference>
<keyword evidence="11" id="KW-0539">Nucleus</keyword>
<keyword evidence="7" id="KW-0067">ATP-binding</keyword>
<dbReference type="Proteomes" id="UP000092666">
    <property type="component" value="Unassembled WGS sequence"/>
</dbReference>
<evidence type="ECO:0000256" key="11">
    <source>
        <dbReference type="ARBA" id="ARBA00023242"/>
    </source>
</evidence>
<dbReference type="GO" id="GO:0005634">
    <property type="term" value="C:nucleus"/>
    <property type="evidence" value="ECO:0007669"/>
    <property type="project" value="UniProtKB-SubCell"/>
</dbReference>
<proteinExistence type="inferred from homology"/>
<dbReference type="GO" id="GO:0003697">
    <property type="term" value="F:single-stranded DNA binding"/>
    <property type="evidence" value="ECO:0007669"/>
    <property type="project" value="TreeGrafter"/>
</dbReference>
<evidence type="ECO:0000256" key="3">
    <source>
        <dbReference type="ARBA" id="ARBA00006793"/>
    </source>
</evidence>
<dbReference type="PANTHER" id="PTHR19306:SF6">
    <property type="entry name" value="STRUCTURAL MAINTENANCE OF CHROMOSOMES PROTEIN 6"/>
    <property type="match status" value="1"/>
</dbReference>
<comment type="subcellular location">
    <subcellularLocation>
        <location evidence="2">Chromosome</location>
    </subcellularLocation>
    <subcellularLocation>
        <location evidence="1">Nucleus</location>
    </subcellularLocation>
</comment>
<feature type="compositionally biased region" description="Basic and acidic residues" evidence="13">
    <location>
        <begin position="13"/>
        <end position="43"/>
    </location>
</feature>
<name>A0A1B9H192_9TREE</name>
<evidence type="ECO:0000313" key="15">
    <source>
        <dbReference type="EMBL" id="OCF37020.1"/>
    </source>
</evidence>
<feature type="coiled-coil region" evidence="12">
    <location>
        <begin position="273"/>
        <end position="300"/>
    </location>
</feature>
<evidence type="ECO:0000256" key="6">
    <source>
        <dbReference type="ARBA" id="ARBA00022763"/>
    </source>
</evidence>
<evidence type="ECO:0000256" key="9">
    <source>
        <dbReference type="ARBA" id="ARBA00023172"/>
    </source>
</evidence>
<dbReference type="OrthoDB" id="10072614at2759"/>
<sequence length="1154" mass="131823">MARTASKRPSPSPEHDGEDSQRLSLREAKRVKQEKVTSRHTPDVDQSDADEDLPDLDLEEDDSDEGSESEFEEPDYKDDELVAAYSAWKDSQRNYMGREPEAGVLKSISLVDFMCHRHLTVDFGPKMNFLVGHNGSGKSAVLTAIAVALGGKAMTTGRGQGLKDLIRKGAEKSTITLTLTNSGLEAFKPDLYEPYIVIERTLSTNGSSAYKFKASKDGKVLANKRTELTAICENFQINIDSPLTILTQDQARSFLQNSDSHKLYKFFLDGTQLKALADSYDTSKSNVVQLENNVRRQTEAVPILHQKIKALERKMVANDKIVQQRNRCRHILNELAWAYVIERERARDEMRKAVALYEGKADTAELEANNHQKQCVHLADEIRRAERDMQNFEESRKPLEQAIRVARERHKSAKKDLLELEQEDINAVRDDIEAERGGLGILQAKIDAKLSVNADAQREEFAKLSSDRTKFEEVLNRFRKEKPRLEQQHVAKTTERKNALQEVDEIKRRAADEQATSKRIQEKISNLEKQSLNRLSAFGTGLEHVMRDVQRAKWVHSPPIGPLGMHVKLEDMSYSELMHSVLGNHLCSFAVRDARDRQTLRNILQKHLRSGYRPGNGAVQIPQIHLHSGDIFDYSRGDLSKFAPTVLSKLEFDNEEVLRLLINLSKIEQTFVARTVGEANNEMRRLHNSRTLERVSYLSADLQSITGTISNKQSGPIARWRGNLLFTRDLKGEIDRQRAELQASLARLEGLEQERQVAQDKIAAIDAEMKKITDDRNRVAKGIQPVTNKLDDIRKRLAEMTSTEMEGLEEAREERIRKIESKETRLQEFMQQKEKQEETIEERAEEIRSCQAELDEHSPQRQKQHELLEKLLTRRVDTSEKAKHYERARNSYLAMRQEAEERLVDYQASVDDWTRRAAEFCKSDVRIWTDKNVDDLGKERAALEAAIKEAEKQVGINTQQVAAELKDKKRQLREIETSIRHLRILAKLLKEAIHARRSWWALTRSHIAVRVKTAFVVFESFREMDGRLGFDHGQERLQLVVHNSTRGEDDQGHATQRSHYKTAQVLSGGERSFSTVSLLLALWSTVPCPIRALDEWDVFLDHANRRVAAKSLMDGARESDGKQFILITPQDMAGIDTSGPDKKVIRMADPTRNQ</sequence>
<dbReference type="GO" id="GO:0030915">
    <property type="term" value="C:Smc5-Smc6 complex"/>
    <property type="evidence" value="ECO:0007669"/>
    <property type="project" value="TreeGrafter"/>
</dbReference>
<evidence type="ECO:0000256" key="13">
    <source>
        <dbReference type="SAM" id="MobiDB-lite"/>
    </source>
</evidence>
<feature type="coiled-coil region" evidence="12">
    <location>
        <begin position="882"/>
        <end position="985"/>
    </location>
</feature>
<keyword evidence="9" id="KW-0233">DNA recombination</keyword>
<reference evidence="15 16" key="1">
    <citation type="submission" date="2013-07" db="EMBL/GenBank/DDBJ databases">
        <title>The Genome Sequence of Cryptococcus heveanensis BCC8398.</title>
        <authorList>
            <consortium name="The Broad Institute Genome Sequencing Platform"/>
            <person name="Cuomo C."/>
            <person name="Litvintseva A."/>
            <person name="Chen Y."/>
            <person name="Heitman J."/>
            <person name="Sun S."/>
            <person name="Springer D."/>
            <person name="Dromer F."/>
            <person name="Young S.K."/>
            <person name="Zeng Q."/>
            <person name="Gargeya S."/>
            <person name="Fitzgerald M."/>
            <person name="Abouelleil A."/>
            <person name="Alvarado L."/>
            <person name="Berlin A.M."/>
            <person name="Chapman S.B."/>
            <person name="Dewar J."/>
            <person name="Goldberg J."/>
            <person name="Griggs A."/>
            <person name="Gujja S."/>
            <person name="Hansen M."/>
            <person name="Howarth C."/>
            <person name="Imamovic A."/>
            <person name="Larimer J."/>
            <person name="McCowan C."/>
            <person name="Murphy C."/>
            <person name="Pearson M."/>
            <person name="Priest M."/>
            <person name="Roberts A."/>
            <person name="Saif S."/>
            <person name="Shea T."/>
            <person name="Sykes S."/>
            <person name="Wortman J."/>
            <person name="Nusbaum C."/>
            <person name="Birren B."/>
        </authorList>
    </citation>
    <scope>NUCLEOTIDE SEQUENCE [LARGE SCALE GENOMIC DNA]</scope>
    <source>
        <strain evidence="15 16">BCC8398</strain>
    </source>
</reference>
<dbReference type="InterPro" id="IPR027417">
    <property type="entry name" value="P-loop_NTPase"/>
</dbReference>
<dbReference type="PANTHER" id="PTHR19306">
    <property type="entry name" value="STRUCTURAL MAINTENANCE OF CHROMOSOMES 5,6 SMC5, SMC6"/>
    <property type="match status" value="1"/>
</dbReference>
<keyword evidence="10" id="KW-0234">DNA repair</keyword>
<dbReference type="AlphaFoldDB" id="A0A1B9H192"/>
<dbReference type="GO" id="GO:0003684">
    <property type="term" value="F:damaged DNA binding"/>
    <property type="evidence" value="ECO:0007669"/>
    <property type="project" value="TreeGrafter"/>
</dbReference>
<dbReference type="GO" id="GO:0005524">
    <property type="term" value="F:ATP binding"/>
    <property type="evidence" value="ECO:0007669"/>
    <property type="project" value="UniProtKB-KW"/>
</dbReference>
<feature type="coiled-coil region" evidence="12">
    <location>
        <begin position="468"/>
        <end position="530"/>
    </location>
</feature>
<feature type="compositionally biased region" description="Acidic residues" evidence="13">
    <location>
        <begin position="45"/>
        <end position="76"/>
    </location>
</feature>
<evidence type="ECO:0000256" key="8">
    <source>
        <dbReference type="ARBA" id="ARBA00023054"/>
    </source>
</evidence>
<dbReference type="STRING" id="1296120.A0A1B9H192"/>
<accession>A0A1B9H192</accession>
<feature type="coiled-coil region" evidence="12">
    <location>
        <begin position="805"/>
        <end position="853"/>
    </location>
</feature>
<dbReference type="Pfam" id="PF02463">
    <property type="entry name" value="SMC_N"/>
    <property type="match status" value="1"/>
</dbReference>
<feature type="coiled-coil region" evidence="12">
    <location>
        <begin position="734"/>
        <end position="768"/>
    </location>
</feature>
<organism evidence="15 16">
    <name type="scientific">Kwoniella heveanensis BCC8398</name>
    <dbReference type="NCBI Taxonomy" id="1296120"/>
    <lineage>
        <taxon>Eukaryota</taxon>
        <taxon>Fungi</taxon>
        <taxon>Dikarya</taxon>
        <taxon>Basidiomycota</taxon>
        <taxon>Agaricomycotina</taxon>
        <taxon>Tremellomycetes</taxon>
        <taxon>Tremellales</taxon>
        <taxon>Cryptococcaceae</taxon>
        <taxon>Kwoniella</taxon>
    </lineage>
</organism>
<keyword evidence="8 12" id="KW-0175">Coiled coil</keyword>
<evidence type="ECO:0000256" key="7">
    <source>
        <dbReference type="ARBA" id="ARBA00022840"/>
    </source>
</evidence>
<evidence type="ECO:0000256" key="1">
    <source>
        <dbReference type="ARBA" id="ARBA00004123"/>
    </source>
</evidence>
<evidence type="ECO:0000256" key="2">
    <source>
        <dbReference type="ARBA" id="ARBA00004286"/>
    </source>
</evidence>
<keyword evidence="6" id="KW-0227">DNA damage</keyword>
<evidence type="ECO:0000313" key="16">
    <source>
        <dbReference type="Proteomes" id="UP000092666"/>
    </source>
</evidence>
<feature type="region of interest" description="Disordered" evidence="13">
    <location>
        <begin position="1"/>
        <end position="76"/>
    </location>
</feature>
<keyword evidence="4" id="KW-0158">Chromosome</keyword>
<protein>
    <recommendedName>
        <fullName evidence="14">RecF/RecN/SMC N-terminal domain-containing protein</fullName>
    </recommendedName>
</protein>
<evidence type="ECO:0000259" key="14">
    <source>
        <dbReference type="Pfam" id="PF02463"/>
    </source>
</evidence>
<evidence type="ECO:0000256" key="5">
    <source>
        <dbReference type="ARBA" id="ARBA00022741"/>
    </source>
</evidence>
<feature type="coiled-coil region" evidence="12">
    <location>
        <begin position="347"/>
        <end position="435"/>
    </location>
</feature>
<dbReference type="Gene3D" id="1.10.287.1490">
    <property type="match status" value="1"/>
</dbReference>
<dbReference type="InterPro" id="IPR003395">
    <property type="entry name" value="RecF/RecN/SMC_N"/>
</dbReference>
<keyword evidence="5" id="KW-0547">Nucleotide-binding</keyword>
<keyword evidence="16" id="KW-1185">Reference proteome</keyword>
<gene>
    <name evidence="15" type="ORF">I316_00924</name>
</gene>
<dbReference type="GO" id="GO:0035861">
    <property type="term" value="C:site of double-strand break"/>
    <property type="evidence" value="ECO:0007669"/>
    <property type="project" value="TreeGrafter"/>
</dbReference>
<dbReference type="SUPFAM" id="SSF52540">
    <property type="entry name" value="P-loop containing nucleoside triphosphate hydrolases"/>
    <property type="match status" value="1"/>
</dbReference>
<reference evidence="16" key="2">
    <citation type="submission" date="2013-12" db="EMBL/GenBank/DDBJ databases">
        <title>Evolution of pathogenesis and genome organization in the Tremellales.</title>
        <authorList>
            <person name="Cuomo C."/>
            <person name="Litvintseva A."/>
            <person name="Heitman J."/>
            <person name="Chen Y."/>
            <person name="Sun S."/>
            <person name="Springer D."/>
            <person name="Dromer F."/>
            <person name="Young S."/>
            <person name="Zeng Q."/>
            <person name="Chapman S."/>
            <person name="Gujja S."/>
            <person name="Saif S."/>
            <person name="Birren B."/>
        </authorList>
    </citation>
    <scope>NUCLEOTIDE SEQUENCE [LARGE SCALE GENOMIC DNA]</scope>
    <source>
        <strain evidence="16">BCC8398</strain>
    </source>
</reference>
<evidence type="ECO:0000256" key="12">
    <source>
        <dbReference type="SAM" id="Coils"/>
    </source>
</evidence>